<reference evidence="1 2" key="1">
    <citation type="journal article" date="2021" name="Viruses">
        <title>Detection and Complete Genome Analysis of Circoviruses and Cycloviruses in the Small Indian Mongoose (Urva auropunctata): Identification of Novel Species.</title>
        <authorList>
            <person name="Gainor K."/>
            <person name="Becker A.A.M.J."/>
            <person name="Malik Y.S."/>
            <person name="Ghosh S."/>
        </authorList>
    </citation>
    <scope>NUCLEOTIDE SEQUENCE [LARGE SCALE GENOMIC DNA]</scope>
    <source>
        <strain evidence="1 2">Mon-20</strain>
    </source>
</reference>
<dbReference type="EMBL" id="MZ382573">
    <property type="protein sequence ID" value="UBR88852.1"/>
    <property type="molecule type" value="Genomic_DNA"/>
</dbReference>
<evidence type="ECO:0000313" key="1">
    <source>
        <dbReference type="EMBL" id="UBR88852.1"/>
    </source>
</evidence>
<dbReference type="Proteomes" id="UP001157365">
    <property type="component" value="Segment"/>
</dbReference>
<sequence>MRRLRRVRRAYRRLRRRGSKFRRRFRRRNRASLACKLTRVDTVDVVTTDNHSYWLHFNPNLFPEYQALAPNFEYCKFTKVVVRVMPLQNVTLLKTNEAAALTVNQCPAYVMVPWKDQPTLTAKGFNAICSVDKAKIYKGTQNGRQTYVPAVAVTTRGANVTADPHEKLEYRPIIRRLGPSQNGPMIYVGLIMFQGFADLNTTTHYNVKMDVYCKFYNQSVINV</sequence>
<organism evidence="1 2">
    <name type="scientific">mongoose-associated cyclovirus Mon-20</name>
    <dbReference type="NCBI Taxonomy" id="3070929"/>
    <lineage>
        <taxon>Viruses</taxon>
        <taxon>Monodnaviria</taxon>
        <taxon>Shotokuvirae</taxon>
        <taxon>Cressdnaviricota</taxon>
        <taxon>Arfiviricetes</taxon>
        <taxon>Cirlivirales</taxon>
        <taxon>Circoviridae</taxon>
        <taxon>Cyclovirus</taxon>
        <taxon>Cyclovirus mweyba</taxon>
    </lineage>
</organism>
<name>A0AC61TD94_9CIRC</name>
<keyword evidence="2" id="KW-1185">Reference proteome</keyword>
<proteinExistence type="predicted"/>
<protein>
    <submittedName>
        <fullName evidence="1">Capsid protein</fullName>
    </submittedName>
</protein>
<evidence type="ECO:0000313" key="2">
    <source>
        <dbReference type="Proteomes" id="UP001157365"/>
    </source>
</evidence>
<gene>
    <name evidence="1" type="primary">cap</name>
</gene>
<accession>A0AC61TD94</accession>